<feature type="region of interest" description="Disordered" evidence="5">
    <location>
        <begin position="45"/>
        <end position="77"/>
    </location>
</feature>
<accession>A0AAE0BNK5</accession>
<dbReference type="InterPro" id="IPR001965">
    <property type="entry name" value="Znf_PHD"/>
</dbReference>
<dbReference type="Proteomes" id="UP001190700">
    <property type="component" value="Unassembled WGS sequence"/>
</dbReference>
<dbReference type="GO" id="GO:0005634">
    <property type="term" value="C:nucleus"/>
    <property type="evidence" value="ECO:0007669"/>
    <property type="project" value="TreeGrafter"/>
</dbReference>
<gene>
    <name evidence="7" type="ORF">CYMTET_51053</name>
</gene>
<proteinExistence type="predicted"/>
<dbReference type="InterPro" id="IPR019787">
    <property type="entry name" value="Znf_PHD-finger"/>
</dbReference>
<dbReference type="Gene3D" id="3.30.40.10">
    <property type="entry name" value="Zinc/RING finger domain, C3HC4 (zinc finger)"/>
    <property type="match status" value="2"/>
</dbReference>
<keyword evidence="8" id="KW-1185">Reference proteome</keyword>
<comment type="caution">
    <text evidence="7">The sequence shown here is derived from an EMBL/GenBank/DDBJ whole genome shotgun (WGS) entry which is preliminary data.</text>
</comment>
<evidence type="ECO:0000256" key="2">
    <source>
        <dbReference type="ARBA" id="ARBA00022771"/>
    </source>
</evidence>
<dbReference type="SUPFAM" id="SSF57903">
    <property type="entry name" value="FYVE/PHD zinc finger"/>
    <property type="match status" value="2"/>
</dbReference>
<sequence length="470" mass="50216">MKAQNTSWLSIVLADDLMIDSIPLDHVSSTQESTLDPTVLKRQHGATDVRPNGDHLGVDATLETEPPQKIPKGSAEDSGAFLSHIPLSSRIAQYSRRLLSRGYGTTRTPSESGSSLPSEASTLPVFAADPAATCAAAKDHPDETPYPCGAPQAAVPSCTREPEEDAKVNLAGTPATASQLPSTTADVQPAQSLLSGGQTDGQPRPPFPPASEGIEQCTPNASGLPKKSTSKKRKNLTQKKGERKRKALASASGEDLLQKLEGAHGAGSPAGDECLIDDAACQDHGFPTARAPGDYSDDVCRVCGDGGELLCCEACPAAFHLGCMEVEELPEGDWFCPSCRCALCGLSDFVLASDELHPRTMLLCDQCEREFHVDCLRARGELSLTQIPEGEWFCSAECERVHEGLAALSAEGAKPSRLENGYSWGLARSLQRPTKILTTSLEVLQECFHPIKDVRSARDLVPMIVFSQRQ</sequence>
<keyword evidence="1" id="KW-0479">Metal-binding</keyword>
<dbReference type="PANTHER" id="PTHR46309">
    <property type="entry name" value="PHD FINGER PROTEIN 12"/>
    <property type="match status" value="1"/>
</dbReference>
<dbReference type="SMART" id="SM00249">
    <property type="entry name" value="PHD"/>
    <property type="match status" value="2"/>
</dbReference>
<evidence type="ECO:0000256" key="3">
    <source>
        <dbReference type="ARBA" id="ARBA00022833"/>
    </source>
</evidence>
<evidence type="ECO:0000256" key="1">
    <source>
        <dbReference type="ARBA" id="ARBA00022723"/>
    </source>
</evidence>
<keyword evidence="3" id="KW-0862">Zinc</keyword>
<dbReference type="PANTHER" id="PTHR46309:SF1">
    <property type="entry name" value="PHD FINGER PROTEIN 12"/>
    <property type="match status" value="1"/>
</dbReference>
<evidence type="ECO:0000313" key="7">
    <source>
        <dbReference type="EMBL" id="KAK3238984.1"/>
    </source>
</evidence>
<dbReference type="CDD" id="cd15532">
    <property type="entry name" value="PHD2_CHD_II"/>
    <property type="match status" value="1"/>
</dbReference>
<dbReference type="GO" id="GO:0003714">
    <property type="term" value="F:transcription corepressor activity"/>
    <property type="evidence" value="ECO:0007669"/>
    <property type="project" value="InterPro"/>
</dbReference>
<dbReference type="AlphaFoldDB" id="A0AAE0BNK5"/>
<keyword evidence="2 4" id="KW-0863">Zinc-finger</keyword>
<reference evidence="7 8" key="1">
    <citation type="journal article" date="2015" name="Genome Biol. Evol.">
        <title>Comparative Genomics of a Bacterivorous Green Alga Reveals Evolutionary Causalities and Consequences of Phago-Mixotrophic Mode of Nutrition.</title>
        <authorList>
            <person name="Burns J.A."/>
            <person name="Paasch A."/>
            <person name="Narechania A."/>
            <person name="Kim E."/>
        </authorList>
    </citation>
    <scope>NUCLEOTIDE SEQUENCE [LARGE SCALE GENOMIC DNA]</scope>
    <source>
        <strain evidence="7 8">PLY_AMNH</strain>
    </source>
</reference>
<feature type="domain" description="PHD-type" evidence="6">
    <location>
        <begin position="297"/>
        <end position="342"/>
    </location>
</feature>
<evidence type="ECO:0000256" key="4">
    <source>
        <dbReference type="PROSITE-ProRule" id="PRU00146"/>
    </source>
</evidence>
<feature type="compositionally biased region" description="Polar residues" evidence="5">
    <location>
        <begin position="175"/>
        <end position="201"/>
    </location>
</feature>
<organism evidence="7 8">
    <name type="scientific">Cymbomonas tetramitiformis</name>
    <dbReference type="NCBI Taxonomy" id="36881"/>
    <lineage>
        <taxon>Eukaryota</taxon>
        <taxon>Viridiplantae</taxon>
        <taxon>Chlorophyta</taxon>
        <taxon>Pyramimonadophyceae</taxon>
        <taxon>Pyramimonadales</taxon>
        <taxon>Pyramimonadaceae</taxon>
        <taxon>Cymbomonas</taxon>
    </lineage>
</organism>
<dbReference type="EMBL" id="LGRX02034058">
    <property type="protein sequence ID" value="KAK3238984.1"/>
    <property type="molecule type" value="Genomic_DNA"/>
</dbReference>
<feature type="domain" description="PHD-type" evidence="6">
    <location>
        <begin position="338"/>
        <end position="400"/>
    </location>
</feature>
<dbReference type="GO" id="GO:0008270">
    <property type="term" value="F:zinc ion binding"/>
    <property type="evidence" value="ECO:0007669"/>
    <property type="project" value="UniProtKB-KW"/>
</dbReference>
<evidence type="ECO:0000313" key="8">
    <source>
        <dbReference type="Proteomes" id="UP001190700"/>
    </source>
</evidence>
<dbReference type="InterPro" id="IPR013083">
    <property type="entry name" value="Znf_RING/FYVE/PHD"/>
</dbReference>
<feature type="compositionally biased region" description="Basic and acidic residues" evidence="5">
    <location>
        <begin position="45"/>
        <end position="57"/>
    </location>
</feature>
<feature type="region of interest" description="Disordered" evidence="5">
    <location>
        <begin position="136"/>
        <end position="252"/>
    </location>
</feature>
<dbReference type="Pfam" id="PF00628">
    <property type="entry name" value="PHD"/>
    <property type="match status" value="2"/>
</dbReference>
<dbReference type="InterPro" id="IPR042163">
    <property type="entry name" value="PHF12"/>
</dbReference>
<evidence type="ECO:0000259" key="6">
    <source>
        <dbReference type="PROSITE" id="PS50016"/>
    </source>
</evidence>
<feature type="compositionally biased region" description="Basic residues" evidence="5">
    <location>
        <begin position="228"/>
        <end position="247"/>
    </location>
</feature>
<evidence type="ECO:0000256" key="5">
    <source>
        <dbReference type="SAM" id="MobiDB-lite"/>
    </source>
</evidence>
<name>A0AAE0BNK5_9CHLO</name>
<dbReference type="GO" id="GO:0006357">
    <property type="term" value="P:regulation of transcription by RNA polymerase II"/>
    <property type="evidence" value="ECO:0007669"/>
    <property type="project" value="TreeGrafter"/>
</dbReference>
<protein>
    <recommendedName>
        <fullName evidence="6">PHD-type domain-containing protein</fullName>
    </recommendedName>
</protein>
<dbReference type="PROSITE" id="PS50016">
    <property type="entry name" value="ZF_PHD_2"/>
    <property type="match status" value="2"/>
</dbReference>
<feature type="non-terminal residue" evidence="7">
    <location>
        <position position="470"/>
    </location>
</feature>
<dbReference type="InterPro" id="IPR011011">
    <property type="entry name" value="Znf_FYVE_PHD"/>
</dbReference>